<feature type="compositionally biased region" description="Basic residues" evidence="1">
    <location>
        <begin position="59"/>
        <end position="78"/>
    </location>
</feature>
<feature type="region of interest" description="Disordered" evidence="1">
    <location>
        <begin position="1"/>
        <end position="26"/>
    </location>
</feature>
<sequence>MTTSCGRDVEPLLPTRPPGHRQTGRKRVLEDRKVLCGILFVVYTGIQLPSPPTATSGHPPRRSGRHLGSHRKHTVGLARRRRSDITAVRLAITPETHAYWIGGQQITNDQRSYWLGGGNAALRWRHPHPPVHCLSQANRSRSPRPCIRP</sequence>
<keyword evidence="3" id="KW-1185">Reference proteome</keyword>
<accession>A0A1V0TJG4</accession>
<dbReference type="Proteomes" id="UP000192726">
    <property type="component" value="Chromosome"/>
</dbReference>
<gene>
    <name evidence="2" type="ORF">B1H19_01340</name>
</gene>
<reference evidence="2 3" key="1">
    <citation type="submission" date="2017-04" db="EMBL/GenBank/DDBJ databases">
        <title>Complete Genome Sequence of Streptomyces gilvosporeus F607, a Capable Producer of Natamycin.</title>
        <authorList>
            <person name="Zong G."/>
            <person name="Zhong C."/>
            <person name="Fu J."/>
            <person name="Qin R."/>
            <person name="Cao G."/>
        </authorList>
    </citation>
    <scope>NUCLEOTIDE SEQUENCE [LARGE SCALE GENOMIC DNA]</scope>
    <source>
        <strain evidence="2 3">F607</strain>
    </source>
</reference>
<protein>
    <submittedName>
        <fullName evidence="2">Uncharacterized protein</fullName>
    </submittedName>
</protein>
<evidence type="ECO:0000256" key="1">
    <source>
        <dbReference type="SAM" id="MobiDB-lite"/>
    </source>
</evidence>
<proteinExistence type="predicted"/>
<dbReference type="EMBL" id="CP020569">
    <property type="protein sequence ID" value="ARF53010.1"/>
    <property type="molecule type" value="Genomic_DNA"/>
</dbReference>
<evidence type="ECO:0000313" key="3">
    <source>
        <dbReference type="Proteomes" id="UP000192726"/>
    </source>
</evidence>
<feature type="region of interest" description="Disordered" evidence="1">
    <location>
        <begin position="49"/>
        <end position="78"/>
    </location>
</feature>
<dbReference type="AlphaFoldDB" id="A0A1V0TJG4"/>
<dbReference type="KEGG" id="sgv:B1H19_01340"/>
<evidence type="ECO:0000313" key="2">
    <source>
        <dbReference type="EMBL" id="ARF53010.1"/>
    </source>
</evidence>
<name>A0A1V0TJG4_9ACTN</name>
<organism evidence="2 3">
    <name type="scientific">Streptomyces gilvosporeus</name>
    <dbReference type="NCBI Taxonomy" id="553510"/>
    <lineage>
        <taxon>Bacteria</taxon>
        <taxon>Bacillati</taxon>
        <taxon>Actinomycetota</taxon>
        <taxon>Actinomycetes</taxon>
        <taxon>Kitasatosporales</taxon>
        <taxon>Streptomycetaceae</taxon>
        <taxon>Streptomyces</taxon>
    </lineage>
</organism>